<keyword evidence="1" id="KW-0812">Transmembrane</keyword>
<evidence type="ECO:0000256" key="1">
    <source>
        <dbReference type="SAM" id="Phobius"/>
    </source>
</evidence>
<comment type="caution">
    <text evidence="2">The sequence shown here is derived from an EMBL/GenBank/DDBJ whole genome shotgun (WGS) entry which is preliminary data.</text>
</comment>
<dbReference type="AlphaFoldDB" id="A0A3R6ZKS5"/>
<sequence length="154" mass="16745">MHIVRLLGTMDGDDASHVYFKTTAACVIWAASALACVETACVTLAGVDFMLFPTAYAMYALGYMLLLGLEVLALRLDAHIRSASPLVKSVAPSSQPSMFVTMMLFGVLSFHAFLEGVGVSREPAWITLHGILAHKTMSLLVISMETHHHYSDDK</sequence>
<dbReference type="VEuPathDB" id="FungiDB:H310_09260"/>
<gene>
    <name evidence="2" type="ORF">DYB32_008037</name>
</gene>
<evidence type="ECO:0000313" key="2">
    <source>
        <dbReference type="EMBL" id="RHY25866.1"/>
    </source>
</evidence>
<accession>A0A3R6ZKS5</accession>
<evidence type="ECO:0000313" key="3">
    <source>
        <dbReference type="Proteomes" id="UP000285060"/>
    </source>
</evidence>
<keyword evidence="1" id="KW-1133">Transmembrane helix</keyword>
<feature type="transmembrane region" description="Helical" evidence="1">
    <location>
        <begin position="56"/>
        <end position="76"/>
    </location>
</feature>
<dbReference type="Proteomes" id="UP000285060">
    <property type="component" value="Unassembled WGS sequence"/>
</dbReference>
<reference evidence="2 3" key="1">
    <citation type="submission" date="2018-08" db="EMBL/GenBank/DDBJ databases">
        <title>Aphanomyces genome sequencing and annotation.</title>
        <authorList>
            <person name="Minardi D."/>
            <person name="Oidtmann B."/>
            <person name="Van Der Giezen M."/>
            <person name="Studholme D.J."/>
        </authorList>
    </citation>
    <scope>NUCLEOTIDE SEQUENCE [LARGE SCALE GENOMIC DNA]</scope>
    <source>
        <strain evidence="2 3">NJM0002</strain>
    </source>
</reference>
<keyword evidence="1" id="KW-0472">Membrane</keyword>
<keyword evidence="3" id="KW-1185">Reference proteome</keyword>
<proteinExistence type="predicted"/>
<dbReference type="EMBL" id="QUSY01001159">
    <property type="protein sequence ID" value="RHY25866.1"/>
    <property type="molecule type" value="Genomic_DNA"/>
</dbReference>
<organism evidence="2 3">
    <name type="scientific">Aphanomyces invadans</name>
    <dbReference type="NCBI Taxonomy" id="157072"/>
    <lineage>
        <taxon>Eukaryota</taxon>
        <taxon>Sar</taxon>
        <taxon>Stramenopiles</taxon>
        <taxon>Oomycota</taxon>
        <taxon>Saprolegniomycetes</taxon>
        <taxon>Saprolegniales</taxon>
        <taxon>Verrucalvaceae</taxon>
        <taxon>Aphanomyces</taxon>
    </lineage>
</organism>
<protein>
    <submittedName>
        <fullName evidence="2">Uncharacterized protein</fullName>
    </submittedName>
</protein>
<name>A0A3R6ZKS5_9STRA</name>